<dbReference type="PANTHER" id="PTHR10209:SF867">
    <property type="entry name" value="2-OXOGLUTARATE (2OG) AND FE(II)-DEPENDENT OXYGENASE SUPERFAMILY PROTEIN"/>
    <property type="match status" value="1"/>
</dbReference>
<keyword evidence="4 5" id="KW-0408">Iron</keyword>
<dbReference type="InterPro" id="IPR027443">
    <property type="entry name" value="IPNS-like_sf"/>
</dbReference>
<dbReference type="Proteomes" id="UP001165121">
    <property type="component" value="Unassembled WGS sequence"/>
</dbReference>
<dbReference type="EMBL" id="BSXT01000656">
    <property type="protein sequence ID" value="GMF31885.1"/>
    <property type="molecule type" value="Genomic_DNA"/>
</dbReference>
<dbReference type="PANTHER" id="PTHR10209">
    <property type="entry name" value="OXIDOREDUCTASE, 2OG-FE II OXYGENASE FAMILY PROTEIN"/>
    <property type="match status" value="1"/>
</dbReference>
<dbReference type="PRINTS" id="PR00682">
    <property type="entry name" value="IPNSYNTHASE"/>
</dbReference>
<dbReference type="InterPro" id="IPR044861">
    <property type="entry name" value="IPNS-like_FE2OG_OXY"/>
</dbReference>
<comment type="similarity">
    <text evidence="1 5">Belongs to the iron/ascorbate-dependent oxidoreductase family.</text>
</comment>
<dbReference type="OrthoDB" id="288590at2759"/>
<evidence type="ECO:0000256" key="5">
    <source>
        <dbReference type="RuleBase" id="RU003682"/>
    </source>
</evidence>
<evidence type="ECO:0000313" key="8">
    <source>
        <dbReference type="Proteomes" id="UP001165121"/>
    </source>
</evidence>
<evidence type="ECO:0000259" key="6">
    <source>
        <dbReference type="PROSITE" id="PS51471"/>
    </source>
</evidence>
<evidence type="ECO:0000256" key="1">
    <source>
        <dbReference type="ARBA" id="ARBA00008056"/>
    </source>
</evidence>
<dbReference type="PROSITE" id="PS51471">
    <property type="entry name" value="FE2OG_OXY"/>
    <property type="match status" value="1"/>
</dbReference>
<evidence type="ECO:0000256" key="2">
    <source>
        <dbReference type="ARBA" id="ARBA00022723"/>
    </source>
</evidence>
<evidence type="ECO:0000313" key="7">
    <source>
        <dbReference type="EMBL" id="GMF31885.1"/>
    </source>
</evidence>
<dbReference type="Gene3D" id="2.60.120.330">
    <property type="entry name" value="B-lactam Antibiotic, Isopenicillin N Synthase, Chain"/>
    <property type="match status" value="1"/>
</dbReference>
<dbReference type="AlphaFoldDB" id="A0A9W6X5E0"/>
<gene>
    <name evidence="7" type="ORF">Pfra01_000743600</name>
</gene>
<keyword evidence="8" id="KW-1185">Reference proteome</keyword>
<dbReference type="Pfam" id="PF03171">
    <property type="entry name" value="2OG-FeII_Oxy"/>
    <property type="match status" value="1"/>
</dbReference>
<proteinExistence type="inferred from homology"/>
<sequence>MRGYTPLHEETLDPAAQTRGDTKEGFYICRHVPPGSPEASLPLHGPNVFPDAATFPAFRHTMETYHAAMCELGLAVARLLAEAAGHKGGFDAPGMFDKPMAALRLLHYAPEKSDVDRGVLGAGAHTDYGLVTLLATDSSPGLQIRLDGQWVDVPPRPEAFVVNIGDMAERFTNGRFKATLHRVVNVSGGERYSVPFFFEPNFTCRVECFPSCVSEDNPPKYPPTTSGQHLLDMYRQTHASLEAKSPTAARDVV</sequence>
<keyword evidence="2 5" id="KW-0479">Metal-binding</keyword>
<organism evidence="7 8">
    <name type="scientific">Phytophthora fragariaefolia</name>
    <dbReference type="NCBI Taxonomy" id="1490495"/>
    <lineage>
        <taxon>Eukaryota</taxon>
        <taxon>Sar</taxon>
        <taxon>Stramenopiles</taxon>
        <taxon>Oomycota</taxon>
        <taxon>Peronosporomycetes</taxon>
        <taxon>Peronosporales</taxon>
        <taxon>Peronosporaceae</taxon>
        <taxon>Phytophthora</taxon>
    </lineage>
</organism>
<keyword evidence="3 5" id="KW-0560">Oxidoreductase</keyword>
<accession>A0A9W6X5E0</accession>
<evidence type="ECO:0000256" key="4">
    <source>
        <dbReference type="ARBA" id="ARBA00023004"/>
    </source>
</evidence>
<name>A0A9W6X5E0_9STRA</name>
<protein>
    <submittedName>
        <fullName evidence="7">Unnamed protein product</fullName>
    </submittedName>
</protein>
<dbReference type="GO" id="GO:0046872">
    <property type="term" value="F:metal ion binding"/>
    <property type="evidence" value="ECO:0007669"/>
    <property type="project" value="UniProtKB-KW"/>
</dbReference>
<evidence type="ECO:0000256" key="3">
    <source>
        <dbReference type="ARBA" id="ARBA00023002"/>
    </source>
</evidence>
<dbReference type="InterPro" id="IPR005123">
    <property type="entry name" value="Oxoglu/Fe-dep_dioxygenase_dom"/>
</dbReference>
<comment type="caution">
    <text evidence="7">The sequence shown here is derived from an EMBL/GenBank/DDBJ whole genome shotgun (WGS) entry which is preliminary data.</text>
</comment>
<reference evidence="7" key="1">
    <citation type="submission" date="2023-04" db="EMBL/GenBank/DDBJ databases">
        <title>Phytophthora fragariaefolia NBRC 109709.</title>
        <authorList>
            <person name="Ichikawa N."/>
            <person name="Sato H."/>
            <person name="Tonouchi N."/>
        </authorList>
    </citation>
    <scope>NUCLEOTIDE SEQUENCE</scope>
    <source>
        <strain evidence="7">NBRC 109709</strain>
    </source>
</reference>
<dbReference type="SUPFAM" id="SSF51197">
    <property type="entry name" value="Clavaminate synthase-like"/>
    <property type="match status" value="1"/>
</dbReference>
<dbReference type="GO" id="GO:0016491">
    <property type="term" value="F:oxidoreductase activity"/>
    <property type="evidence" value="ECO:0007669"/>
    <property type="project" value="UniProtKB-KW"/>
</dbReference>
<feature type="domain" description="Fe2OG dioxygenase" evidence="6">
    <location>
        <begin position="98"/>
        <end position="200"/>
    </location>
</feature>